<dbReference type="Gene3D" id="3.80.10.10">
    <property type="entry name" value="Ribonuclease Inhibitor"/>
    <property type="match status" value="1"/>
</dbReference>
<proteinExistence type="predicted"/>
<evidence type="ECO:0000313" key="2">
    <source>
        <dbReference type="EMBL" id="EON62970.1"/>
    </source>
</evidence>
<evidence type="ECO:0008006" key="4">
    <source>
        <dbReference type="Google" id="ProtNLM"/>
    </source>
</evidence>
<accession>R7YM34</accession>
<evidence type="ECO:0000313" key="3">
    <source>
        <dbReference type="Proteomes" id="UP000016924"/>
    </source>
</evidence>
<feature type="compositionally biased region" description="Basic and acidic residues" evidence="1">
    <location>
        <begin position="584"/>
        <end position="598"/>
    </location>
</feature>
<dbReference type="AlphaFoldDB" id="R7YM34"/>
<organism evidence="2 3">
    <name type="scientific">Coniosporium apollinis (strain CBS 100218)</name>
    <name type="common">Rock-inhabiting black yeast</name>
    <dbReference type="NCBI Taxonomy" id="1168221"/>
    <lineage>
        <taxon>Eukaryota</taxon>
        <taxon>Fungi</taxon>
        <taxon>Dikarya</taxon>
        <taxon>Ascomycota</taxon>
        <taxon>Pezizomycotina</taxon>
        <taxon>Dothideomycetes</taxon>
        <taxon>Dothideomycetes incertae sedis</taxon>
        <taxon>Coniosporium</taxon>
    </lineage>
</organism>
<sequence>MRAKQGSLATAPNPIRRRILPTPRQRDDRDSGTSGGKRGIMGFLKHLRSKSKLKDKEKRAINDSPAAQYSYPVPTRPRADFTKRLPDNVLRIIFGFVCPHSTDESYEPSERSMIGDGCMLCDLRDLANCTRVQRRWFSVGARVLYTSVRIDAVHYCELEEILAETRRRKSRHGEPIDVPGLRLQLLERTLRENHYLGPAVQLLKLPYMTRETHKATLARTVSCLPNLRYVDLPDGFFSGDPATHTLRQELQARCPDIRKMKYEAGSEQTLEMLLQRYWQNLETLELTRLRIEPNLLRRIIDSLPNLIELRLAELPWLGDDIFQVTPILPNFPPLRKLALKQTPQLTADGLTNYLNHEEIRESLTSLTLENTGVTVPGLRSVMWAASSLQHLTIIESVTQSLPLDPLPPFQSISLQTMHYEITSAAEPFSALQQPSDSYYTYLTQSLLSHSLPALRHLYVRDLDFAENLLLAPPSAPFAGGGPSGPPRGFSQPLEVYAKGPNDEQDWIFTEIMPPNVPGHRGSMSGGRPLSLYSASQGLGSQWGGEARKSIVVGNGFGGFLAVPSEEPQRPRSSGGQSQSWYRGSGEHQRRGSRADLWR</sequence>
<evidence type="ECO:0000256" key="1">
    <source>
        <dbReference type="SAM" id="MobiDB-lite"/>
    </source>
</evidence>
<feature type="compositionally biased region" description="Low complexity" evidence="1">
    <location>
        <begin position="570"/>
        <end position="579"/>
    </location>
</feature>
<protein>
    <recommendedName>
        <fullName evidence="4">F-box domain-containing protein</fullName>
    </recommendedName>
</protein>
<dbReference type="eggNOG" id="ENOG502REK8">
    <property type="taxonomic scope" value="Eukaryota"/>
</dbReference>
<gene>
    <name evidence="2" type="ORF">W97_02196</name>
</gene>
<dbReference type="STRING" id="1168221.R7YM34"/>
<reference evidence="3" key="1">
    <citation type="submission" date="2012-06" db="EMBL/GenBank/DDBJ databases">
        <title>The genome sequence of Coniosporium apollinis CBS 100218.</title>
        <authorList>
            <consortium name="The Broad Institute Genome Sequencing Platform"/>
            <person name="Cuomo C."/>
            <person name="Gorbushina A."/>
            <person name="Noack S."/>
            <person name="Walker B."/>
            <person name="Young S.K."/>
            <person name="Zeng Q."/>
            <person name="Gargeya S."/>
            <person name="Fitzgerald M."/>
            <person name="Haas B."/>
            <person name="Abouelleil A."/>
            <person name="Alvarado L."/>
            <person name="Arachchi H.M."/>
            <person name="Berlin A.M."/>
            <person name="Chapman S.B."/>
            <person name="Goldberg J."/>
            <person name="Griggs A."/>
            <person name="Gujja S."/>
            <person name="Hansen M."/>
            <person name="Howarth C."/>
            <person name="Imamovic A."/>
            <person name="Larimer J."/>
            <person name="McCowan C."/>
            <person name="Montmayeur A."/>
            <person name="Murphy C."/>
            <person name="Neiman D."/>
            <person name="Pearson M."/>
            <person name="Priest M."/>
            <person name="Roberts A."/>
            <person name="Saif S."/>
            <person name="Shea T."/>
            <person name="Sisk P."/>
            <person name="Sykes S."/>
            <person name="Wortman J."/>
            <person name="Nusbaum C."/>
            <person name="Birren B."/>
        </authorList>
    </citation>
    <scope>NUCLEOTIDE SEQUENCE [LARGE SCALE GENOMIC DNA]</scope>
    <source>
        <strain evidence="3">CBS 100218</strain>
    </source>
</reference>
<dbReference type="OMA" id="CPDIRKM"/>
<dbReference type="RefSeq" id="XP_007778287.1">
    <property type="nucleotide sequence ID" value="XM_007780097.1"/>
</dbReference>
<dbReference type="InterPro" id="IPR032675">
    <property type="entry name" value="LRR_dom_sf"/>
</dbReference>
<dbReference type="GeneID" id="19899507"/>
<feature type="region of interest" description="Disordered" evidence="1">
    <location>
        <begin position="1"/>
        <end position="41"/>
    </location>
</feature>
<dbReference type="HOGENOM" id="CLU_018589_0_1_1"/>
<dbReference type="SUPFAM" id="SSF52047">
    <property type="entry name" value="RNI-like"/>
    <property type="match status" value="1"/>
</dbReference>
<keyword evidence="3" id="KW-1185">Reference proteome</keyword>
<feature type="region of interest" description="Disordered" evidence="1">
    <location>
        <begin position="559"/>
        <end position="598"/>
    </location>
</feature>
<dbReference type="OrthoDB" id="5405297at2759"/>
<dbReference type="Proteomes" id="UP000016924">
    <property type="component" value="Unassembled WGS sequence"/>
</dbReference>
<dbReference type="EMBL" id="JH767561">
    <property type="protein sequence ID" value="EON62970.1"/>
    <property type="molecule type" value="Genomic_DNA"/>
</dbReference>
<name>R7YM34_CONA1</name>